<dbReference type="Proteomes" id="UP000597762">
    <property type="component" value="Unassembled WGS sequence"/>
</dbReference>
<keyword evidence="2" id="KW-1133">Transmembrane helix</keyword>
<dbReference type="SUPFAM" id="SSF50985">
    <property type="entry name" value="RCC1/BLIP-II"/>
    <property type="match status" value="1"/>
</dbReference>
<gene>
    <name evidence="3" type="ORF">SPHA_11584</name>
</gene>
<feature type="repeat" description="RCC1" evidence="1">
    <location>
        <begin position="364"/>
        <end position="416"/>
    </location>
</feature>
<keyword evidence="2" id="KW-0812">Transmembrane</keyword>
<feature type="repeat" description="RCC1" evidence="1">
    <location>
        <begin position="308"/>
        <end position="363"/>
    </location>
</feature>
<dbReference type="Pfam" id="PF00415">
    <property type="entry name" value="RCC1"/>
    <property type="match status" value="3"/>
</dbReference>
<dbReference type="GO" id="GO:0005085">
    <property type="term" value="F:guanyl-nucleotide exchange factor activity"/>
    <property type="evidence" value="ECO:0007669"/>
    <property type="project" value="TreeGrafter"/>
</dbReference>
<dbReference type="PRINTS" id="PR00633">
    <property type="entry name" value="RCCNDNSATION"/>
</dbReference>
<dbReference type="PROSITE" id="PS50012">
    <property type="entry name" value="RCC1_3"/>
    <property type="match status" value="5"/>
</dbReference>
<dbReference type="EMBL" id="CAHIKZ030000382">
    <property type="protein sequence ID" value="CAE1171418.1"/>
    <property type="molecule type" value="Genomic_DNA"/>
</dbReference>
<dbReference type="Gene3D" id="2.130.10.30">
    <property type="entry name" value="Regulator of chromosome condensation 1/beta-lactamase-inhibitor protein II"/>
    <property type="match status" value="2"/>
</dbReference>
<keyword evidence="4" id="KW-1185">Reference proteome</keyword>
<feature type="transmembrane region" description="Helical" evidence="2">
    <location>
        <begin position="129"/>
        <end position="158"/>
    </location>
</feature>
<comment type="caution">
    <text evidence="3">The sequence shown here is derived from an EMBL/GenBank/DDBJ whole genome shotgun (WGS) entry which is preliminary data.</text>
</comment>
<dbReference type="GO" id="GO:0005743">
    <property type="term" value="C:mitochondrial inner membrane"/>
    <property type="evidence" value="ECO:0007669"/>
    <property type="project" value="TreeGrafter"/>
</dbReference>
<reference evidence="3" key="1">
    <citation type="submission" date="2021-01" db="EMBL/GenBank/DDBJ databases">
        <authorList>
            <person name="Li R."/>
            <person name="Bekaert M."/>
        </authorList>
    </citation>
    <scope>NUCLEOTIDE SEQUENCE</scope>
    <source>
        <strain evidence="3">Farmed</strain>
    </source>
</reference>
<evidence type="ECO:0000313" key="4">
    <source>
        <dbReference type="Proteomes" id="UP000597762"/>
    </source>
</evidence>
<name>A0A812B7E6_ACAPH</name>
<dbReference type="PANTHER" id="PTHR46337:SF1">
    <property type="entry name" value="RCC1-LIKE G EXCHANGING FACTOR-LIKE PROTEIN"/>
    <property type="match status" value="1"/>
</dbReference>
<evidence type="ECO:0000256" key="1">
    <source>
        <dbReference type="PROSITE-ProRule" id="PRU00235"/>
    </source>
</evidence>
<sequence>MHFSHLKIVAGIGKTGKLFVPLVNIMALAGKLCLLCQLNHKYSKTVHRFSSTWKKRLIKQEEIKETVYQFTVENATKLNERIYVWGFAATGALGIKSYLRPQKKQQPISCMNRPAQLKFFDSNRMKVNFFLYFFFFSFFPFFFFPFFLFFLFLFSFFFFSFFSFFFFSFFSFFLFSFFSFFLFSFFSFFLSFFNFFFYYFLFYLFLFSLFFLFIFFLFLSFFLVQNVACGYGFTLFLANHKGSQEVLGTGINTDSQVGYHPVDHKSERYLNYIIEPAKIDLPLLHPSKTKVLSMDGGRAHTVLLTDTEGVFSFGNNAYGQCGRSIIENEKYSGNATIHKIKELPDDVIEVICGQDHTLFLTKTGTVYSCGLGSDGQTGLGHYQSIGQASQVKGAIEGEKIVQIACSGDCVLALSDKGDVFGWGNSEYNQLALITDHTQVNVPKNIPISASCGKIIKVASGGSICGFLNESGEVFTWGYGILGLGPNVQATTTPTKLPSPLFGANEIDVGKKVVNLKCGVYHFAAITNHGDLYMWGKNKFGNLGFAHHKDQFFPWRVSVPSEVLDVWCGVDHTVARCLPFS</sequence>
<feature type="transmembrane region" description="Helical" evidence="2">
    <location>
        <begin position="197"/>
        <end position="224"/>
    </location>
</feature>
<evidence type="ECO:0000313" key="3">
    <source>
        <dbReference type="EMBL" id="CAE1171418.1"/>
    </source>
</evidence>
<dbReference type="GO" id="GO:0070131">
    <property type="term" value="P:positive regulation of mitochondrial translation"/>
    <property type="evidence" value="ECO:0007669"/>
    <property type="project" value="TreeGrafter"/>
</dbReference>
<feature type="transmembrane region" description="Helical" evidence="2">
    <location>
        <begin position="164"/>
        <end position="190"/>
    </location>
</feature>
<feature type="repeat" description="RCC1" evidence="1">
    <location>
        <begin position="417"/>
        <end position="470"/>
    </location>
</feature>
<feature type="repeat" description="RCC1" evidence="1">
    <location>
        <begin position="471"/>
        <end position="528"/>
    </location>
</feature>
<keyword evidence="2" id="KW-0472">Membrane</keyword>
<protein>
    <submittedName>
        <fullName evidence="3">RCC1L</fullName>
    </submittedName>
</protein>
<dbReference type="AlphaFoldDB" id="A0A812B7E6"/>
<dbReference type="InterPro" id="IPR000408">
    <property type="entry name" value="Reg_chr_condens"/>
</dbReference>
<dbReference type="PANTHER" id="PTHR46337">
    <property type="entry name" value="RCC1-LIKE G EXCHANGING FACTOR-LIKE PROTEIN"/>
    <property type="match status" value="1"/>
</dbReference>
<proteinExistence type="predicted"/>
<feature type="repeat" description="RCC1" evidence="1">
    <location>
        <begin position="529"/>
        <end position="578"/>
    </location>
</feature>
<dbReference type="Pfam" id="PF13540">
    <property type="entry name" value="RCC1_2"/>
    <property type="match status" value="2"/>
</dbReference>
<evidence type="ECO:0000256" key="2">
    <source>
        <dbReference type="SAM" id="Phobius"/>
    </source>
</evidence>
<dbReference type="InterPro" id="IPR053035">
    <property type="entry name" value="Mitochondrial_GEF_domain"/>
</dbReference>
<dbReference type="OrthoDB" id="70707at2759"/>
<dbReference type="GO" id="GO:0019843">
    <property type="term" value="F:rRNA binding"/>
    <property type="evidence" value="ECO:0007669"/>
    <property type="project" value="TreeGrafter"/>
</dbReference>
<organism evidence="3 4">
    <name type="scientific">Acanthosepion pharaonis</name>
    <name type="common">Pharaoh cuttlefish</name>
    <name type="synonym">Sepia pharaonis</name>
    <dbReference type="NCBI Taxonomy" id="158019"/>
    <lineage>
        <taxon>Eukaryota</taxon>
        <taxon>Metazoa</taxon>
        <taxon>Spiralia</taxon>
        <taxon>Lophotrochozoa</taxon>
        <taxon>Mollusca</taxon>
        <taxon>Cephalopoda</taxon>
        <taxon>Coleoidea</taxon>
        <taxon>Decapodiformes</taxon>
        <taxon>Sepiida</taxon>
        <taxon>Sepiina</taxon>
        <taxon>Sepiidae</taxon>
        <taxon>Acanthosepion</taxon>
    </lineage>
</organism>
<dbReference type="InterPro" id="IPR009091">
    <property type="entry name" value="RCC1/BLIP-II"/>
</dbReference>
<accession>A0A812B7E6</accession>